<dbReference type="PRINTS" id="PR00039">
    <property type="entry name" value="HTHLYSR"/>
</dbReference>
<comment type="similarity">
    <text evidence="1">Belongs to the LysR transcriptional regulatory family.</text>
</comment>
<dbReference type="FunFam" id="1.10.10.10:FF:000001">
    <property type="entry name" value="LysR family transcriptional regulator"/>
    <property type="match status" value="1"/>
</dbReference>
<dbReference type="GO" id="GO:0003700">
    <property type="term" value="F:DNA-binding transcription factor activity"/>
    <property type="evidence" value="ECO:0007669"/>
    <property type="project" value="InterPro"/>
</dbReference>
<reference evidence="6" key="2">
    <citation type="submission" date="2020-09" db="EMBL/GenBank/DDBJ databases">
        <authorList>
            <person name="Sun Q."/>
            <person name="Kim S."/>
        </authorList>
    </citation>
    <scope>NUCLEOTIDE SEQUENCE</scope>
    <source>
        <strain evidence="6">KCTC 32182</strain>
    </source>
</reference>
<dbReference type="InterPro" id="IPR000847">
    <property type="entry name" value="LysR_HTH_N"/>
</dbReference>
<dbReference type="InterPro" id="IPR005119">
    <property type="entry name" value="LysR_subst-bd"/>
</dbReference>
<dbReference type="PROSITE" id="PS50931">
    <property type="entry name" value="HTH_LYSR"/>
    <property type="match status" value="1"/>
</dbReference>
<dbReference type="Gene3D" id="1.10.10.10">
    <property type="entry name" value="Winged helix-like DNA-binding domain superfamily/Winged helix DNA-binding domain"/>
    <property type="match status" value="1"/>
</dbReference>
<dbReference type="GO" id="GO:0005829">
    <property type="term" value="C:cytosol"/>
    <property type="evidence" value="ECO:0007669"/>
    <property type="project" value="TreeGrafter"/>
</dbReference>
<dbReference type="InterPro" id="IPR050950">
    <property type="entry name" value="HTH-type_LysR_regulators"/>
</dbReference>
<dbReference type="GO" id="GO:0003677">
    <property type="term" value="F:DNA binding"/>
    <property type="evidence" value="ECO:0007669"/>
    <property type="project" value="UniProtKB-KW"/>
</dbReference>
<gene>
    <name evidence="6" type="ORF">GCM10011289_01860</name>
</gene>
<keyword evidence="4" id="KW-0804">Transcription</keyword>
<dbReference type="Gene3D" id="3.40.190.290">
    <property type="match status" value="1"/>
</dbReference>
<dbReference type="CDD" id="cd08438">
    <property type="entry name" value="PBP2_CidR"/>
    <property type="match status" value="1"/>
</dbReference>
<dbReference type="PANTHER" id="PTHR30419:SF8">
    <property type="entry name" value="NITROGEN ASSIMILATION TRANSCRIPTIONAL ACTIVATOR-RELATED"/>
    <property type="match status" value="1"/>
</dbReference>
<dbReference type="InterPro" id="IPR036390">
    <property type="entry name" value="WH_DNA-bd_sf"/>
</dbReference>
<dbReference type="InterPro" id="IPR036388">
    <property type="entry name" value="WH-like_DNA-bd_sf"/>
</dbReference>
<keyword evidence="7" id="KW-1185">Reference proteome</keyword>
<evidence type="ECO:0000313" key="6">
    <source>
        <dbReference type="EMBL" id="GGY03205.1"/>
    </source>
</evidence>
<dbReference type="PANTHER" id="PTHR30419">
    <property type="entry name" value="HTH-TYPE TRANSCRIPTIONAL REGULATOR YBHD"/>
    <property type="match status" value="1"/>
</dbReference>
<organism evidence="6 7">
    <name type="scientific">Paludibacterium paludis</name>
    <dbReference type="NCBI Taxonomy" id="1225769"/>
    <lineage>
        <taxon>Bacteria</taxon>
        <taxon>Pseudomonadati</taxon>
        <taxon>Pseudomonadota</taxon>
        <taxon>Betaproteobacteria</taxon>
        <taxon>Neisseriales</taxon>
        <taxon>Chromobacteriaceae</taxon>
        <taxon>Paludibacterium</taxon>
    </lineage>
</organism>
<evidence type="ECO:0000256" key="2">
    <source>
        <dbReference type="ARBA" id="ARBA00023015"/>
    </source>
</evidence>
<name>A0A918NXN7_9NEIS</name>
<protein>
    <submittedName>
        <fullName evidence="6">LysR family transcriptional regulator</fullName>
    </submittedName>
</protein>
<dbReference type="SUPFAM" id="SSF46785">
    <property type="entry name" value="Winged helix' DNA-binding domain"/>
    <property type="match status" value="1"/>
</dbReference>
<dbReference type="Proteomes" id="UP000645257">
    <property type="component" value="Unassembled WGS sequence"/>
</dbReference>
<comment type="caution">
    <text evidence="6">The sequence shown here is derived from an EMBL/GenBank/DDBJ whole genome shotgun (WGS) entry which is preliminary data.</text>
</comment>
<keyword evidence="3" id="KW-0238">DNA-binding</keyword>
<sequence>MDIRGLRYFVEAVRAKSFTRAAENLYVTQPTISKMMKQLEEDLGVPLFIREGKQFRLTDAGQLVYRRSEDVLLAMARLKSELADLAELEHGELVVGLPPMIGGAFYAPVVRAFRERYPGIELKLVEDGALAIESSIRDGSLEVGVAVLPVDRDTFDHIGFVKDTLRLIVPAGSRWAGRARVKLADIADEPMVCYPKDFTLSSRIEDGFRRLGKTVNVAGRSAHWDFIVAMVEARLGIALLPSTIAARIAGRPLEAIELDEAQIVWHLGLIWKKDSYLSHAARAWIALSRTMLGTAP</sequence>
<evidence type="ECO:0000256" key="4">
    <source>
        <dbReference type="ARBA" id="ARBA00023163"/>
    </source>
</evidence>
<evidence type="ECO:0000259" key="5">
    <source>
        <dbReference type="PROSITE" id="PS50931"/>
    </source>
</evidence>
<dbReference type="Pfam" id="PF03466">
    <property type="entry name" value="LysR_substrate"/>
    <property type="match status" value="1"/>
</dbReference>
<evidence type="ECO:0000256" key="1">
    <source>
        <dbReference type="ARBA" id="ARBA00009437"/>
    </source>
</evidence>
<dbReference type="RefSeq" id="WP_189530180.1">
    <property type="nucleotide sequence ID" value="NZ_BMYX01000001.1"/>
</dbReference>
<dbReference type="Pfam" id="PF00126">
    <property type="entry name" value="HTH_1"/>
    <property type="match status" value="1"/>
</dbReference>
<evidence type="ECO:0000313" key="7">
    <source>
        <dbReference type="Proteomes" id="UP000645257"/>
    </source>
</evidence>
<evidence type="ECO:0000256" key="3">
    <source>
        <dbReference type="ARBA" id="ARBA00023125"/>
    </source>
</evidence>
<keyword evidence="2" id="KW-0805">Transcription regulation</keyword>
<dbReference type="AlphaFoldDB" id="A0A918NXN7"/>
<proteinExistence type="inferred from homology"/>
<accession>A0A918NXN7</accession>
<dbReference type="SUPFAM" id="SSF53850">
    <property type="entry name" value="Periplasmic binding protein-like II"/>
    <property type="match status" value="1"/>
</dbReference>
<feature type="domain" description="HTH lysR-type" evidence="5">
    <location>
        <begin position="1"/>
        <end position="58"/>
    </location>
</feature>
<reference evidence="6" key="1">
    <citation type="journal article" date="2014" name="Int. J. Syst. Evol. Microbiol.">
        <title>Complete genome sequence of Corynebacterium casei LMG S-19264T (=DSM 44701T), isolated from a smear-ripened cheese.</title>
        <authorList>
            <consortium name="US DOE Joint Genome Institute (JGI-PGF)"/>
            <person name="Walter F."/>
            <person name="Albersmeier A."/>
            <person name="Kalinowski J."/>
            <person name="Ruckert C."/>
        </authorList>
    </citation>
    <scope>NUCLEOTIDE SEQUENCE</scope>
    <source>
        <strain evidence="6">KCTC 32182</strain>
    </source>
</reference>
<dbReference type="EMBL" id="BMYX01000001">
    <property type="protein sequence ID" value="GGY03205.1"/>
    <property type="molecule type" value="Genomic_DNA"/>
</dbReference>